<sequence length="182" mass="18933">MRSARVLTLAGAAAAAVAVAGSAAAVTPVTPDPVAPALTSTLKQLKAKTKLPVLLPSELPVFREGKKPLYPTIGADAKSYAVTLGLVPDCGANVCSVGYLYALRTKKFPSAAQGKYKVKLRKGATGRYQPLSCGASCTPPTITFRSAGVNYSYSLKLDIKRPDTDRSVLTKLANQALAAGPR</sequence>
<keyword evidence="1" id="KW-0732">Signal</keyword>
<protein>
    <submittedName>
        <fullName evidence="2">Uncharacterized protein</fullName>
    </submittedName>
</protein>
<accession>A0AAU7AP41</accession>
<reference evidence="2" key="1">
    <citation type="submission" date="2022-12" db="EMBL/GenBank/DDBJ databases">
        <title>Paraconexibacter alkalitolerans sp. nov. and Baekduia alba sp. nov., isolated from soil and emended description of the genera Paraconexibacter (Chun et al., 2020) and Baekduia (An et al., 2020).</title>
        <authorList>
            <person name="Vieira S."/>
            <person name="Huber K.J."/>
            <person name="Geppert A."/>
            <person name="Wolf J."/>
            <person name="Neumann-Schaal M."/>
            <person name="Muesken M."/>
            <person name="Overmann J."/>
        </authorList>
    </citation>
    <scope>NUCLEOTIDE SEQUENCE</scope>
    <source>
        <strain evidence="2">AEG42_29</strain>
    </source>
</reference>
<dbReference type="RefSeq" id="WP_354699891.1">
    <property type="nucleotide sequence ID" value="NZ_CP114014.1"/>
</dbReference>
<evidence type="ECO:0000313" key="2">
    <source>
        <dbReference type="EMBL" id="XAY03336.1"/>
    </source>
</evidence>
<organism evidence="2">
    <name type="scientific">Paraconexibacter sp. AEG42_29</name>
    <dbReference type="NCBI Taxonomy" id="2997339"/>
    <lineage>
        <taxon>Bacteria</taxon>
        <taxon>Bacillati</taxon>
        <taxon>Actinomycetota</taxon>
        <taxon>Thermoleophilia</taxon>
        <taxon>Solirubrobacterales</taxon>
        <taxon>Paraconexibacteraceae</taxon>
        <taxon>Paraconexibacter</taxon>
    </lineage>
</organism>
<feature type="chain" id="PRO_5044020143" evidence="1">
    <location>
        <begin position="26"/>
        <end position="182"/>
    </location>
</feature>
<gene>
    <name evidence="2" type="ORF">DSM112329_00149</name>
</gene>
<dbReference type="KEGG" id="parq:DSM112329_00149"/>
<evidence type="ECO:0000256" key="1">
    <source>
        <dbReference type="SAM" id="SignalP"/>
    </source>
</evidence>
<proteinExistence type="predicted"/>
<dbReference type="EMBL" id="CP114014">
    <property type="protein sequence ID" value="XAY03336.1"/>
    <property type="molecule type" value="Genomic_DNA"/>
</dbReference>
<name>A0AAU7AP41_9ACTN</name>
<dbReference type="AlphaFoldDB" id="A0AAU7AP41"/>
<feature type="signal peptide" evidence="1">
    <location>
        <begin position="1"/>
        <end position="25"/>
    </location>
</feature>